<protein>
    <recommendedName>
        <fullName evidence="3">MULE transposase domain-containing protein</fullName>
    </recommendedName>
</protein>
<dbReference type="EMBL" id="OIVN01006339">
    <property type="protein sequence ID" value="SPD30938.1"/>
    <property type="molecule type" value="Genomic_DNA"/>
</dbReference>
<dbReference type="PANTHER" id="PTHR31973:SF198">
    <property type="entry name" value="TRANSCRIPTION FACTOR INTERACTOR AND REGULATOR CCHC(ZN) FAMILY"/>
    <property type="match status" value="1"/>
</dbReference>
<name>A0A2N9J2B3_FAGSY</name>
<dbReference type="AlphaFoldDB" id="A0A2N9J2B3"/>
<gene>
    <name evidence="2" type="ORF">FSB_LOCUS58820</name>
</gene>
<evidence type="ECO:0000313" key="2">
    <source>
        <dbReference type="EMBL" id="SPD30938.1"/>
    </source>
</evidence>
<sequence>MVAECGAPSTSMVYYLIPGGNLGQGLRLITEDEKVLYMCELHVAWSTDRITLYVEGGMEPLQVVGLDGIVGNEGGVDHESVVSECGFGDVVDEGDEGDELNKLVCYDWMDDRLEGADFTDDIFGGNEDDNAVPGEVGGNEGNNSTYEVEGNGWNNASDAQQSMQPEVGSNGENNAQPGVGSNGGNNAQPAMGINRIRIRQYAPSITRPNQPNVQAANWTEPDIEDYEINSGAISHDEDPRDRHPEFNQQTDMRKPEPIIGLDGCHLKGRFGGQLLAVTARDENDNIFLVTLAIMEQEFNNLSESFNAMILPARDKPILLMLEWIRVRLMTRLHTKRIGMEKYGGSIYPNIQDKLEKLEMESKSFCAMPSGITCKHGVAAIYKNREHPEDYLHNCYLKEAYLNVYSEIIHPMPGQDEWIKTGHLPPQPPHIIRPLGRPKKLRRRNPDEPRKPNKPISVRDSTCRSAGKVAGRGAGRGRGVSSSASRGATSGVGRGSISGQASGAAVQNVGEKSTRGGSSSKPPKLPVVGGKGRWQFLRNNAVFKKQ</sequence>
<feature type="region of interest" description="Disordered" evidence="1">
    <location>
        <begin position="418"/>
        <end position="531"/>
    </location>
</feature>
<dbReference type="PANTHER" id="PTHR31973">
    <property type="entry name" value="POLYPROTEIN, PUTATIVE-RELATED"/>
    <property type="match status" value="1"/>
</dbReference>
<reference evidence="2" key="1">
    <citation type="submission" date="2018-02" db="EMBL/GenBank/DDBJ databases">
        <authorList>
            <person name="Cohen D.B."/>
            <person name="Kent A.D."/>
        </authorList>
    </citation>
    <scope>NUCLEOTIDE SEQUENCE</scope>
</reference>
<proteinExistence type="predicted"/>
<organism evidence="2">
    <name type="scientific">Fagus sylvatica</name>
    <name type="common">Beechnut</name>
    <dbReference type="NCBI Taxonomy" id="28930"/>
    <lineage>
        <taxon>Eukaryota</taxon>
        <taxon>Viridiplantae</taxon>
        <taxon>Streptophyta</taxon>
        <taxon>Embryophyta</taxon>
        <taxon>Tracheophyta</taxon>
        <taxon>Spermatophyta</taxon>
        <taxon>Magnoliopsida</taxon>
        <taxon>eudicotyledons</taxon>
        <taxon>Gunneridae</taxon>
        <taxon>Pentapetalae</taxon>
        <taxon>rosids</taxon>
        <taxon>fabids</taxon>
        <taxon>Fagales</taxon>
        <taxon>Fagaceae</taxon>
        <taxon>Fagus</taxon>
    </lineage>
</organism>
<evidence type="ECO:0008006" key="3">
    <source>
        <dbReference type="Google" id="ProtNLM"/>
    </source>
</evidence>
<evidence type="ECO:0000256" key="1">
    <source>
        <dbReference type="SAM" id="MobiDB-lite"/>
    </source>
</evidence>
<accession>A0A2N9J2B3</accession>
<feature type="compositionally biased region" description="Low complexity" evidence="1">
    <location>
        <begin position="478"/>
        <end position="488"/>
    </location>
</feature>
<feature type="region of interest" description="Disordered" evidence="1">
    <location>
        <begin position="131"/>
        <end position="189"/>
    </location>
</feature>
<feature type="compositionally biased region" description="Polar residues" evidence="1">
    <location>
        <begin position="152"/>
        <end position="164"/>
    </location>
</feature>